<dbReference type="InterPro" id="IPR013785">
    <property type="entry name" value="Aldolase_TIM"/>
</dbReference>
<protein>
    <submittedName>
        <fullName evidence="4">Nitronate monooxygenase</fullName>
    </submittedName>
</protein>
<dbReference type="Pfam" id="PF03060">
    <property type="entry name" value="NMO"/>
    <property type="match status" value="1"/>
</dbReference>
<proteinExistence type="predicted"/>
<evidence type="ECO:0000256" key="3">
    <source>
        <dbReference type="ARBA" id="ARBA00023002"/>
    </source>
</evidence>
<accession>A0A5P3VCH8</accession>
<sequence>MFPHQDAKPGAPPLRTRITELLDIDYPILAGGLMWLSDARYVAALARAGAMAFITPRSFDGPEAYRAALRDCSRMAGDRPFGVNITQSRRAAENAMVAAWIDMALEHGVRCFETVGPSPERLIAQIHAGGAKAIHKSAFVEHALKAEQAGADAVALVGAEAGGHPGTNELPSFLCGALALQRLTVPMALGGGIGDGRQIAAALALGADAVVMGTRFLVSEEIWAHENYKRHLVEQPAEASTLAMRASGNPWRVLDNATVREIERLEQQGARHYAEFGALATGRLGRDHCYRQGDWNTGLLSMGPAIGFADAIEPAASIVARLMAQATQAASRLASMATPVPAVSADAALASRL</sequence>
<dbReference type="Gene3D" id="3.20.20.70">
    <property type="entry name" value="Aldolase class I"/>
    <property type="match status" value="1"/>
</dbReference>
<dbReference type="CDD" id="cd04730">
    <property type="entry name" value="NPD_like"/>
    <property type="match status" value="1"/>
</dbReference>
<gene>
    <name evidence="4" type="ORF">D2917_06695</name>
</gene>
<evidence type="ECO:0000313" key="4">
    <source>
        <dbReference type="EMBL" id="QEZ43950.1"/>
    </source>
</evidence>
<keyword evidence="4" id="KW-0503">Monooxygenase</keyword>
<name>A0A5P3VCH8_9BURK</name>
<evidence type="ECO:0000256" key="1">
    <source>
        <dbReference type="ARBA" id="ARBA00022630"/>
    </source>
</evidence>
<keyword evidence="1" id="KW-0285">Flavoprotein</keyword>
<reference evidence="4 5" key="1">
    <citation type="submission" date="2018-09" db="EMBL/GenBank/DDBJ databases">
        <title>Complete genome sequence of Cupriavidus oxalaticus T2, a bacterium capable of phenol tolerance and degradation.</title>
        <authorList>
            <person name="Yan J."/>
        </authorList>
    </citation>
    <scope>NUCLEOTIDE SEQUENCE [LARGE SCALE GENOMIC DNA]</scope>
    <source>
        <strain evidence="4 5">T2</strain>
    </source>
</reference>
<keyword evidence="3" id="KW-0560">Oxidoreductase</keyword>
<evidence type="ECO:0000256" key="2">
    <source>
        <dbReference type="ARBA" id="ARBA00022643"/>
    </source>
</evidence>
<dbReference type="GO" id="GO:0018580">
    <property type="term" value="F:nitronate monooxygenase activity"/>
    <property type="evidence" value="ECO:0007669"/>
    <property type="project" value="InterPro"/>
</dbReference>
<organism evidence="4 5">
    <name type="scientific">Cupriavidus oxalaticus</name>
    <dbReference type="NCBI Taxonomy" id="96344"/>
    <lineage>
        <taxon>Bacteria</taxon>
        <taxon>Pseudomonadati</taxon>
        <taxon>Pseudomonadota</taxon>
        <taxon>Betaproteobacteria</taxon>
        <taxon>Burkholderiales</taxon>
        <taxon>Burkholderiaceae</taxon>
        <taxon>Cupriavidus</taxon>
    </lineage>
</organism>
<dbReference type="EMBL" id="CP032518">
    <property type="protein sequence ID" value="QEZ43950.1"/>
    <property type="molecule type" value="Genomic_DNA"/>
</dbReference>
<dbReference type="PANTHER" id="PTHR32332:SF20">
    <property type="entry name" value="2-NITROPROPANE DIOXYGENASE-LIKE PROTEIN"/>
    <property type="match status" value="1"/>
</dbReference>
<dbReference type="PANTHER" id="PTHR32332">
    <property type="entry name" value="2-NITROPROPANE DIOXYGENASE"/>
    <property type="match status" value="1"/>
</dbReference>
<evidence type="ECO:0000313" key="5">
    <source>
        <dbReference type="Proteomes" id="UP000325743"/>
    </source>
</evidence>
<keyword evidence="2" id="KW-0288">FMN</keyword>
<dbReference type="AlphaFoldDB" id="A0A5P3VCH8"/>
<dbReference type="SUPFAM" id="SSF51412">
    <property type="entry name" value="Inosine monophosphate dehydrogenase (IMPDH)"/>
    <property type="match status" value="1"/>
</dbReference>
<dbReference type="InterPro" id="IPR004136">
    <property type="entry name" value="NMO"/>
</dbReference>
<dbReference type="Proteomes" id="UP000325743">
    <property type="component" value="Chromosome 1"/>
</dbReference>